<feature type="signal peptide" evidence="1">
    <location>
        <begin position="1"/>
        <end position="21"/>
    </location>
</feature>
<evidence type="ECO:0008006" key="4">
    <source>
        <dbReference type="Google" id="ProtNLM"/>
    </source>
</evidence>
<evidence type="ECO:0000313" key="2">
    <source>
        <dbReference type="EMBL" id="GGZ59000.1"/>
    </source>
</evidence>
<reference evidence="3" key="1">
    <citation type="journal article" date="2019" name="Int. J. Syst. Evol. Microbiol.">
        <title>The Global Catalogue of Microorganisms (GCM) 10K type strain sequencing project: providing services to taxonomists for standard genome sequencing and annotation.</title>
        <authorList>
            <consortium name="The Broad Institute Genomics Platform"/>
            <consortium name="The Broad Institute Genome Sequencing Center for Infectious Disease"/>
            <person name="Wu L."/>
            <person name="Ma J."/>
        </authorList>
    </citation>
    <scope>NUCLEOTIDE SEQUENCE [LARGE SCALE GENOMIC DNA]</scope>
    <source>
        <strain evidence="3">KCTC 12708</strain>
    </source>
</reference>
<evidence type="ECO:0000313" key="3">
    <source>
        <dbReference type="Proteomes" id="UP000615593"/>
    </source>
</evidence>
<dbReference type="Pfam" id="PF20050">
    <property type="entry name" value="DUF6452"/>
    <property type="match status" value="1"/>
</dbReference>
<keyword evidence="3" id="KW-1185">Reference proteome</keyword>
<dbReference type="InterPro" id="IPR045607">
    <property type="entry name" value="DUF6452"/>
</dbReference>
<gene>
    <name evidence="2" type="ORF">GCM10008088_20750</name>
</gene>
<accession>A0ABQ3BYX6</accession>
<protein>
    <recommendedName>
        <fullName evidence="4">Lipoprotein</fullName>
    </recommendedName>
</protein>
<sequence>MKKYLLLSLFVALICTSSCQRDDICPESTQTTPKLVIEFFDIDFPEQSKSVPRLNVIAEGESEFYFETTENRSTISIPLRTTENFTNFSFVRNHDLPEDSNLTSNADEIQFSYTVNLEYVSRSCGYKAEFINFNAVLVNEEESVNWIQGIQVIQPNDILNEQDTHLYIFH</sequence>
<dbReference type="EMBL" id="BMWY01000005">
    <property type="protein sequence ID" value="GGZ59000.1"/>
    <property type="molecule type" value="Genomic_DNA"/>
</dbReference>
<feature type="chain" id="PRO_5046463415" description="Lipoprotein" evidence="1">
    <location>
        <begin position="22"/>
        <end position="170"/>
    </location>
</feature>
<proteinExistence type="predicted"/>
<evidence type="ECO:0000256" key="1">
    <source>
        <dbReference type="SAM" id="SignalP"/>
    </source>
</evidence>
<dbReference type="Proteomes" id="UP000615593">
    <property type="component" value="Unassembled WGS sequence"/>
</dbReference>
<keyword evidence="1" id="KW-0732">Signal</keyword>
<name>A0ABQ3BYX6_9FLAO</name>
<dbReference type="RefSeq" id="WP_027884614.1">
    <property type="nucleotide sequence ID" value="NZ_BMWY01000005.1"/>
</dbReference>
<comment type="caution">
    <text evidence="2">The sequence shown here is derived from an EMBL/GenBank/DDBJ whole genome shotgun (WGS) entry which is preliminary data.</text>
</comment>
<dbReference type="GeneID" id="94369738"/>
<organism evidence="2 3">
    <name type="scientific">Mesonia mobilis</name>
    <dbReference type="NCBI Taxonomy" id="369791"/>
    <lineage>
        <taxon>Bacteria</taxon>
        <taxon>Pseudomonadati</taxon>
        <taxon>Bacteroidota</taxon>
        <taxon>Flavobacteriia</taxon>
        <taxon>Flavobacteriales</taxon>
        <taxon>Flavobacteriaceae</taxon>
        <taxon>Mesonia</taxon>
    </lineage>
</organism>